<dbReference type="PANTHER" id="PTHR10434:SF40">
    <property type="entry name" value="1-ACYL-SN-GLYCEROL-3-PHOSPHATE ACYLTRANSFERASE"/>
    <property type="match status" value="1"/>
</dbReference>
<evidence type="ECO:0000313" key="6">
    <source>
        <dbReference type="EMBL" id="SDY15923.1"/>
    </source>
</evidence>
<keyword evidence="4" id="KW-0472">Membrane</keyword>
<accession>A0A1H3HK46</accession>
<dbReference type="SUPFAM" id="SSF69593">
    <property type="entry name" value="Glycerol-3-phosphate (1)-acyltransferase"/>
    <property type="match status" value="1"/>
</dbReference>
<keyword evidence="4" id="KW-1133">Transmembrane helix</keyword>
<dbReference type="STRING" id="574349.SAMN05443545_11244"/>
<organism evidence="6 7">
    <name type="scientific">Aidingimonas halophila</name>
    <dbReference type="NCBI Taxonomy" id="574349"/>
    <lineage>
        <taxon>Bacteria</taxon>
        <taxon>Pseudomonadati</taxon>
        <taxon>Pseudomonadota</taxon>
        <taxon>Gammaproteobacteria</taxon>
        <taxon>Oceanospirillales</taxon>
        <taxon>Halomonadaceae</taxon>
        <taxon>Aidingimonas</taxon>
    </lineage>
</organism>
<dbReference type="GO" id="GO:0003841">
    <property type="term" value="F:1-acylglycerol-3-phosphate O-acyltransferase activity"/>
    <property type="evidence" value="ECO:0007669"/>
    <property type="project" value="TreeGrafter"/>
</dbReference>
<dbReference type="Pfam" id="PF01553">
    <property type="entry name" value="Acyltransferase"/>
    <property type="match status" value="1"/>
</dbReference>
<evidence type="ECO:0000256" key="4">
    <source>
        <dbReference type="SAM" id="Phobius"/>
    </source>
</evidence>
<proteinExistence type="predicted"/>
<feature type="domain" description="Phospholipid/glycerol acyltransferase" evidence="5">
    <location>
        <begin position="72"/>
        <end position="186"/>
    </location>
</feature>
<gene>
    <name evidence="6" type="ORF">SAMN05443545_11244</name>
</gene>
<dbReference type="SMART" id="SM00563">
    <property type="entry name" value="PlsC"/>
    <property type="match status" value="1"/>
</dbReference>
<dbReference type="AlphaFoldDB" id="A0A1H3HK46"/>
<name>A0A1H3HK46_9GAMM</name>
<dbReference type="CDD" id="cd07989">
    <property type="entry name" value="LPLAT_AGPAT-like"/>
    <property type="match status" value="1"/>
</dbReference>
<evidence type="ECO:0000256" key="3">
    <source>
        <dbReference type="ARBA" id="ARBA00023315"/>
    </source>
</evidence>
<dbReference type="Proteomes" id="UP000198500">
    <property type="component" value="Unassembled WGS sequence"/>
</dbReference>
<keyword evidence="2 6" id="KW-0808">Transferase</keyword>
<dbReference type="RefSeq" id="WP_092572303.1">
    <property type="nucleotide sequence ID" value="NZ_BMXH01000013.1"/>
</dbReference>
<dbReference type="InterPro" id="IPR002123">
    <property type="entry name" value="Plipid/glycerol_acylTrfase"/>
</dbReference>
<keyword evidence="4" id="KW-0812">Transmembrane</keyword>
<dbReference type="PANTHER" id="PTHR10434">
    <property type="entry name" value="1-ACYL-SN-GLYCEROL-3-PHOSPHATE ACYLTRANSFERASE"/>
    <property type="match status" value="1"/>
</dbReference>
<evidence type="ECO:0000256" key="1">
    <source>
        <dbReference type="ARBA" id="ARBA00005189"/>
    </source>
</evidence>
<keyword evidence="7" id="KW-1185">Reference proteome</keyword>
<dbReference type="OrthoDB" id="9812274at2"/>
<evidence type="ECO:0000256" key="2">
    <source>
        <dbReference type="ARBA" id="ARBA00022679"/>
    </source>
</evidence>
<dbReference type="EMBL" id="FNNI01000012">
    <property type="protein sequence ID" value="SDY15923.1"/>
    <property type="molecule type" value="Genomic_DNA"/>
</dbReference>
<feature type="transmembrane region" description="Helical" evidence="4">
    <location>
        <begin position="7"/>
        <end position="30"/>
    </location>
</feature>
<reference evidence="6 7" key="1">
    <citation type="submission" date="2016-10" db="EMBL/GenBank/DDBJ databases">
        <authorList>
            <person name="de Groot N.N."/>
        </authorList>
    </citation>
    <scope>NUCLEOTIDE SEQUENCE [LARGE SCALE GENOMIC DNA]</scope>
    <source>
        <strain evidence="6 7">DSM 19219</strain>
    </source>
</reference>
<evidence type="ECO:0000313" key="7">
    <source>
        <dbReference type="Proteomes" id="UP000198500"/>
    </source>
</evidence>
<protein>
    <submittedName>
        <fullName evidence="6">1-acyl-sn-glycerol-3-phosphate acyltransferase</fullName>
    </submittedName>
</protein>
<sequence length="253" mass="28544">MNRLRSMLFYLGYFFAILVCGVFFLPLVPFLPLRGRYRLLNLYNHFIMVWFRMSCGVTYEVRGLEHIPKRPCVILANHQCEWETLFLQVLKPPVCTVLKRELLKIPLFGWALRLLHPIALDRSKPARAMKQVLSQGVVRLQEGLSVLIFPEGTRVAPGERRRYNKSGAVIACRAGAPVLPVAHNAGERWPGRHWIKNPGHLTVVVGPPIETAGRSPEAVLVEVEAWIESTLEEISEVPRPQQASAKPTATMPG</sequence>
<dbReference type="GO" id="GO:0006654">
    <property type="term" value="P:phosphatidic acid biosynthetic process"/>
    <property type="evidence" value="ECO:0007669"/>
    <property type="project" value="TreeGrafter"/>
</dbReference>
<keyword evidence="3 6" id="KW-0012">Acyltransferase</keyword>
<evidence type="ECO:0000259" key="5">
    <source>
        <dbReference type="SMART" id="SM00563"/>
    </source>
</evidence>
<comment type="pathway">
    <text evidence="1">Lipid metabolism.</text>
</comment>